<organism evidence="1 2">
    <name type="scientific">Protea cynaroides</name>
    <dbReference type="NCBI Taxonomy" id="273540"/>
    <lineage>
        <taxon>Eukaryota</taxon>
        <taxon>Viridiplantae</taxon>
        <taxon>Streptophyta</taxon>
        <taxon>Embryophyta</taxon>
        <taxon>Tracheophyta</taxon>
        <taxon>Spermatophyta</taxon>
        <taxon>Magnoliopsida</taxon>
        <taxon>Proteales</taxon>
        <taxon>Proteaceae</taxon>
        <taxon>Protea</taxon>
    </lineage>
</organism>
<protein>
    <submittedName>
        <fullName evidence="1">Uncharacterized protein</fullName>
    </submittedName>
</protein>
<evidence type="ECO:0000313" key="1">
    <source>
        <dbReference type="EMBL" id="KAJ4954010.1"/>
    </source>
</evidence>
<dbReference type="Proteomes" id="UP001141806">
    <property type="component" value="Unassembled WGS sequence"/>
</dbReference>
<comment type="caution">
    <text evidence="1">The sequence shown here is derived from an EMBL/GenBank/DDBJ whole genome shotgun (WGS) entry which is preliminary data.</text>
</comment>
<sequence>MARQSSILSSGQVRTLVSGNPWQKKTNLDKLSQLSGFVDCFGSGDFSILVIDFKPGKGHQHQSSLSYFYKGLHIDSSVGTDMLEKSVTELTLDGNAAIMCSVALWSSSLHCRFKQ</sequence>
<evidence type="ECO:0000313" key="2">
    <source>
        <dbReference type="Proteomes" id="UP001141806"/>
    </source>
</evidence>
<accession>A0A9Q0GWX9</accession>
<name>A0A9Q0GWX9_9MAGN</name>
<keyword evidence="2" id="KW-1185">Reference proteome</keyword>
<proteinExistence type="predicted"/>
<reference evidence="1" key="1">
    <citation type="journal article" date="2023" name="Plant J.">
        <title>The genome of the king protea, Protea cynaroides.</title>
        <authorList>
            <person name="Chang J."/>
            <person name="Duong T.A."/>
            <person name="Schoeman C."/>
            <person name="Ma X."/>
            <person name="Roodt D."/>
            <person name="Barker N."/>
            <person name="Li Z."/>
            <person name="Van de Peer Y."/>
            <person name="Mizrachi E."/>
        </authorList>
    </citation>
    <scope>NUCLEOTIDE SEQUENCE</scope>
    <source>
        <tissue evidence="1">Young leaves</tissue>
    </source>
</reference>
<dbReference type="AlphaFoldDB" id="A0A9Q0GWX9"/>
<gene>
    <name evidence="1" type="ORF">NE237_030842</name>
</gene>
<dbReference type="EMBL" id="JAMYWD010000012">
    <property type="protein sequence ID" value="KAJ4954010.1"/>
    <property type="molecule type" value="Genomic_DNA"/>
</dbReference>